<protein>
    <recommendedName>
        <fullName evidence="3">Armadillo repeat-containing domain-containing protein</fullName>
    </recommendedName>
</protein>
<dbReference type="OrthoDB" id="7537227at2759"/>
<dbReference type="PANTHER" id="PTHR46043:SF2">
    <property type="entry name" value="ARM REPEAT SUPERFAMILY PROTEIN"/>
    <property type="match status" value="1"/>
</dbReference>
<dbReference type="Gene3D" id="1.25.10.10">
    <property type="entry name" value="Leucine-rich Repeat Variant"/>
    <property type="match status" value="1"/>
</dbReference>
<evidence type="ECO:0000313" key="1">
    <source>
        <dbReference type="EMBL" id="KAD4177990.1"/>
    </source>
</evidence>
<name>A0A5N6MVC0_9ASTR</name>
<dbReference type="Proteomes" id="UP000326396">
    <property type="component" value="Linkage Group LG4"/>
</dbReference>
<dbReference type="SUPFAM" id="SSF48371">
    <property type="entry name" value="ARM repeat"/>
    <property type="match status" value="1"/>
</dbReference>
<evidence type="ECO:0008006" key="3">
    <source>
        <dbReference type="Google" id="ProtNLM"/>
    </source>
</evidence>
<accession>A0A5N6MVC0</accession>
<dbReference type="EMBL" id="SZYD01000014">
    <property type="protein sequence ID" value="KAD4177990.1"/>
    <property type="molecule type" value="Genomic_DNA"/>
</dbReference>
<evidence type="ECO:0000313" key="2">
    <source>
        <dbReference type="Proteomes" id="UP000326396"/>
    </source>
</evidence>
<comment type="caution">
    <text evidence="1">The sequence shown here is derived from an EMBL/GenBank/DDBJ whole genome shotgun (WGS) entry which is preliminary data.</text>
</comment>
<reference evidence="1 2" key="1">
    <citation type="submission" date="2019-05" db="EMBL/GenBank/DDBJ databases">
        <title>Mikania micrantha, genome provides insights into the molecular mechanism of rapid growth.</title>
        <authorList>
            <person name="Liu B."/>
        </authorList>
    </citation>
    <scope>NUCLEOTIDE SEQUENCE [LARGE SCALE GENOMIC DNA]</scope>
    <source>
        <strain evidence="1">NLD-2019</strain>
        <tissue evidence="1">Leaf</tissue>
    </source>
</reference>
<dbReference type="InterPro" id="IPR016024">
    <property type="entry name" value="ARM-type_fold"/>
</dbReference>
<proteinExistence type="predicted"/>
<organism evidence="1 2">
    <name type="scientific">Mikania micrantha</name>
    <name type="common">bitter vine</name>
    <dbReference type="NCBI Taxonomy" id="192012"/>
    <lineage>
        <taxon>Eukaryota</taxon>
        <taxon>Viridiplantae</taxon>
        <taxon>Streptophyta</taxon>
        <taxon>Embryophyta</taxon>
        <taxon>Tracheophyta</taxon>
        <taxon>Spermatophyta</taxon>
        <taxon>Magnoliopsida</taxon>
        <taxon>eudicotyledons</taxon>
        <taxon>Gunneridae</taxon>
        <taxon>Pentapetalae</taxon>
        <taxon>asterids</taxon>
        <taxon>campanulids</taxon>
        <taxon>Asterales</taxon>
        <taxon>Asteraceae</taxon>
        <taxon>Asteroideae</taxon>
        <taxon>Heliantheae alliance</taxon>
        <taxon>Eupatorieae</taxon>
        <taxon>Mikania</taxon>
    </lineage>
</organism>
<dbReference type="AlphaFoldDB" id="A0A5N6MVC0"/>
<sequence>MSKNDLEKSWVTFDRWDVEDCNGLVIVEETAIPKKPTTDSYGYLEIHVSLHLSRFFRGRTKPTADPDNAWEISAYGGVPILLDVCRSGSLIAQSRAIGAIRNVASFEDIRVSIGEEAGVPVIVGLLASGSATAKEKAANCIAILASFSEYFRAIIIQEKGLQKLLQLLQVSSNADSLE</sequence>
<keyword evidence="2" id="KW-1185">Reference proteome</keyword>
<dbReference type="InterPro" id="IPR011989">
    <property type="entry name" value="ARM-like"/>
</dbReference>
<dbReference type="PANTHER" id="PTHR46043">
    <property type="entry name" value="ARM REPEAT SUPERFAMILY PROTEIN"/>
    <property type="match status" value="1"/>
</dbReference>
<gene>
    <name evidence="1" type="ORF">E3N88_26581</name>
</gene>